<dbReference type="SMART" id="SM00382">
    <property type="entry name" value="AAA"/>
    <property type="match status" value="1"/>
</dbReference>
<reference evidence="8" key="1">
    <citation type="submission" date="2013-08" db="EMBL/GenBank/DDBJ databases">
        <authorList>
            <person name="Durkin A.S."/>
            <person name="Haft D.R."/>
            <person name="McCorrison J."/>
            <person name="Torralba M."/>
            <person name="Gillis M."/>
            <person name="Haft D.H."/>
            <person name="Methe B."/>
            <person name="Sutton G."/>
            <person name="Nelson K.E."/>
        </authorList>
    </citation>
    <scope>NUCLEOTIDE SEQUENCE [LARGE SCALE GENOMIC DNA]</scope>
    <source>
        <strain evidence="8">F0233</strain>
    </source>
</reference>
<dbReference type="Pfam" id="PF10431">
    <property type="entry name" value="ClpB_D2-small"/>
    <property type="match status" value="1"/>
</dbReference>
<dbReference type="SUPFAM" id="SSF52540">
    <property type="entry name" value="P-loop containing nucleoside triphosphate hydrolases"/>
    <property type="match status" value="1"/>
</dbReference>
<feature type="non-terminal residue" evidence="8">
    <location>
        <position position="410"/>
    </location>
</feature>
<dbReference type="InterPro" id="IPR050052">
    <property type="entry name" value="ATP-dep_Clp_protease_ClpX"/>
</dbReference>
<dbReference type="InterPro" id="IPR027417">
    <property type="entry name" value="P-loop_NTPase"/>
</dbReference>
<dbReference type="Proteomes" id="UP000017052">
    <property type="component" value="Unassembled WGS sequence"/>
</dbReference>
<dbReference type="GO" id="GO:0009376">
    <property type="term" value="C:HslUV protease complex"/>
    <property type="evidence" value="ECO:0007669"/>
    <property type="project" value="TreeGrafter"/>
</dbReference>
<evidence type="ECO:0000256" key="5">
    <source>
        <dbReference type="ARBA" id="ARBA00023186"/>
    </source>
</evidence>
<dbReference type="SMART" id="SM01086">
    <property type="entry name" value="ClpB_D2-small"/>
    <property type="match status" value="1"/>
</dbReference>
<dbReference type="GO" id="GO:0140662">
    <property type="term" value="F:ATP-dependent protein folding chaperone"/>
    <property type="evidence" value="ECO:0007669"/>
    <property type="project" value="InterPro"/>
</dbReference>
<name>U2QP71_9ACTN</name>
<feature type="domain" description="ClpX-type ZB" evidence="7">
    <location>
        <begin position="1"/>
        <end position="54"/>
    </location>
</feature>
<proteinExistence type="inferred from homology"/>
<feature type="binding site" evidence="6">
    <location>
        <position position="13"/>
    </location>
    <ligand>
        <name>Zn(2+)</name>
        <dbReference type="ChEBI" id="CHEBI:29105"/>
    </ligand>
</feature>
<dbReference type="GO" id="GO:0005524">
    <property type="term" value="F:ATP binding"/>
    <property type="evidence" value="ECO:0007669"/>
    <property type="project" value="UniProtKB-KW"/>
</dbReference>
<evidence type="ECO:0000256" key="1">
    <source>
        <dbReference type="ARBA" id="ARBA00022723"/>
    </source>
</evidence>
<keyword evidence="9" id="KW-1185">Reference proteome</keyword>
<organism evidence="8 9">
    <name type="scientific">Propionibacterium acidifaciens F0233</name>
    <dbReference type="NCBI Taxonomy" id="553198"/>
    <lineage>
        <taxon>Bacteria</taxon>
        <taxon>Bacillati</taxon>
        <taxon>Actinomycetota</taxon>
        <taxon>Actinomycetes</taxon>
        <taxon>Propionibacteriales</taxon>
        <taxon>Propionibacteriaceae</taxon>
        <taxon>Propionibacterium</taxon>
    </lineage>
</organism>
<dbReference type="SMART" id="SM00994">
    <property type="entry name" value="zf-C4_ClpX"/>
    <property type="match status" value="1"/>
</dbReference>
<dbReference type="InterPro" id="IPR046425">
    <property type="entry name" value="ClpX_bact"/>
</dbReference>
<dbReference type="GO" id="GO:0008270">
    <property type="term" value="F:zinc ion binding"/>
    <property type="evidence" value="ECO:0007669"/>
    <property type="project" value="UniProtKB-UniRule"/>
</dbReference>
<keyword evidence="4 8" id="KW-0067">ATP-binding</keyword>
<keyword evidence="1 6" id="KW-0479">Metal-binding</keyword>
<dbReference type="InterPro" id="IPR010603">
    <property type="entry name" value="Znf_CppX_C4"/>
</dbReference>
<feature type="binding site" evidence="6">
    <location>
        <position position="35"/>
    </location>
    <ligand>
        <name>Zn(2+)</name>
        <dbReference type="ChEBI" id="CHEBI:29105"/>
    </ligand>
</feature>
<dbReference type="GO" id="GO:0051301">
    <property type="term" value="P:cell division"/>
    <property type="evidence" value="ECO:0007669"/>
    <property type="project" value="TreeGrafter"/>
</dbReference>
<evidence type="ECO:0000256" key="3">
    <source>
        <dbReference type="ARBA" id="ARBA00022833"/>
    </source>
</evidence>
<evidence type="ECO:0000259" key="7">
    <source>
        <dbReference type="PROSITE" id="PS51902"/>
    </source>
</evidence>
<evidence type="ECO:0000313" key="9">
    <source>
        <dbReference type="Proteomes" id="UP000017052"/>
    </source>
</evidence>
<dbReference type="HAMAP" id="MF_00175">
    <property type="entry name" value="ClpX"/>
    <property type="match status" value="1"/>
</dbReference>
<dbReference type="GO" id="GO:0051082">
    <property type="term" value="F:unfolded protein binding"/>
    <property type="evidence" value="ECO:0007669"/>
    <property type="project" value="UniProtKB-UniRule"/>
</dbReference>
<evidence type="ECO:0000256" key="4">
    <source>
        <dbReference type="ARBA" id="ARBA00022840"/>
    </source>
</evidence>
<evidence type="ECO:0000256" key="2">
    <source>
        <dbReference type="ARBA" id="ARBA00022741"/>
    </source>
</evidence>
<dbReference type="AlphaFoldDB" id="U2QP71"/>
<keyword evidence="3 6" id="KW-0862">Zinc</keyword>
<dbReference type="Gene3D" id="3.40.50.300">
    <property type="entry name" value="P-loop containing nucleotide triphosphate hydrolases"/>
    <property type="match status" value="1"/>
</dbReference>
<dbReference type="NCBIfam" id="NF003745">
    <property type="entry name" value="PRK05342.1"/>
    <property type="match status" value="1"/>
</dbReference>
<feature type="binding site" evidence="6">
    <location>
        <position position="16"/>
    </location>
    <ligand>
        <name>Zn(2+)</name>
        <dbReference type="ChEBI" id="CHEBI:29105"/>
    </ligand>
</feature>
<comment type="similarity">
    <text evidence="6">Belongs to the ClpX chaperone family.</text>
</comment>
<keyword evidence="5 6" id="KW-0143">Chaperone</keyword>
<dbReference type="InterPro" id="IPR003593">
    <property type="entry name" value="AAA+_ATPase"/>
</dbReference>
<dbReference type="InterPro" id="IPR038366">
    <property type="entry name" value="Znf_CppX_C4_sf"/>
</dbReference>
<dbReference type="PANTHER" id="PTHR48102">
    <property type="entry name" value="ATP-DEPENDENT CLP PROTEASE ATP-BINDING SUBUNIT CLPX-LIKE, MITOCHONDRIAL-RELATED"/>
    <property type="match status" value="1"/>
</dbReference>
<comment type="caution">
    <text evidence="8">The sequence shown here is derived from an EMBL/GenBank/DDBJ whole genome shotgun (WGS) entry which is preliminary data.</text>
</comment>
<dbReference type="OrthoDB" id="9804062at2"/>
<dbReference type="Gene3D" id="6.20.220.10">
    <property type="entry name" value="ClpX chaperone, C4-type zinc finger domain"/>
    <property type="match status" value="1"/>
</dbReference>
<dbReference type="FunFam" id="1.10.8.60:FF:000002">
    <property type="entry name" value="ATP-dependent Clp protease ATP-binding subunit ClpX"/>
    <property type="match status" value="1"/>
</dbReference>
<dbReference type="SUPFAM" id="SSF57716">
    <property type="entry name" value="Glucocorticoid receptor-like (DNA-binding domain)"/>
    <property type="match status" value="1"/>
</dbReference>
<dbReference type="RefSeq" id="WP_021797199.1">
    <property type="nucleotide sequence ID" value="NZ_ACVN02000140.1"/>
</dbReference>
<feature type="binding site" evidence="6">
    <location>
        <position position="38"/>
    </location>
    <ligand>
        <name>Zn(2+)</name>
        <dbReference type="ChEBI" id="CHEBI:29105"/>
    </ligand>
</feature>
<dbReference type="InterPro" id="IPR059188">
    <property type="entry name" value="Znf_CLPX-like"/>
</dbReference>
<dbReference type="FunFam" id="3.40.50.300:FF:000005">
    <property type="entry name" value="ATP-dependent Clp protease ATP-binding subunit ClpX"/>
    <property type="match status" value="1"/>
</dbReference>
<dbReference type="Gene3D" id="1.10.8.60">
    <property type="match status" value="1"/>
</dbReference>
<dbReference type="PROSITE" id="PS51902">
    <property type="entry name" value="CLPX_ZB"/>
    <property type="match status" value="1"/>
</dbReference>
<keyword evidence="8" id="KW-0378">Hydrolase</keyword>
<evidence type="ECO:0000256" key="6">
    <source>
        <dbReference type="PROSITE-ProRule" id="PRU01250"/>
    </source>
</evidence>
<dbReference type="Pfam" id="PF06689">
    <property type="entry name" value="zf-C4_ClpX"/>
    <property type="match status" value="1"/>
</dbReference>
<dbReference type="NCBIfam" id="TIGR00382">
    <property type="entry name" value="clpX"/>
    <property type="match status" value="1"/>
</dbReference>
<dbReference type="GO" id="GO:0016887">
    <property type="term" value="F:ATP hydrolysis activity"/>
    <property type="evidence" value="ECO:0007669"/>
    <property type="project" value="InterPro"/>
</dbReference>
<dbReference type="GO" id="GO:0051603">
    <property type="term" value="P:proteolysis involved in protein catabolic process"/>
    <property type="evidence" value="ECO:0007669"/>
    <property type="project" value="TreeGrafter"/>
</dbReference>
<accession>U2QP71</accession>
<dbReference type="GO" id="GO:0008233">
    <property type="term" value="F:peptidase activity"/>
    <property type="evidence" value="ECO:0007669"/>
    <property type="project" value="UniProtKB-KW"/>
</dbReference>
<protein>
    <submittedName>
        <fullName evidence="8">ATP-dependent Clp protease, ATP-binding subunit ClpX</fullName>
    </submittedName>
</protein>
<dbReference type="GO" id="GO:0046983">
    <property type="term" value="F:protein dimerization activity"/>
    <property type="evidence" value="ECO:0007669"/>
    <property type="project" value="UniProtKB-UniRule"/>
</dbReference>
<dbReference type="InterPro" id="IPR004487">
    <property type="entry name" value="Clp_protease_ATP-bd_su_ClpX"/>
</dbReference>
<dbReference type="Pfam" id="PF07724">
    <property type="entry name" value="AAA_2"/>
    <property type="match status" value="1"/>
</dbReference>
<gene>
    <name evidence="8" type="primary">clpX</name>
    <name evidence="8" type="ORF">HMPREF0682_0546</name>
</gene>
<dbReference type="InterPro" id="IPR003959">
    <property type="entry name" value="ATPase_AAA_core"/>
</dbReference>
<dbReference type="PANTHER" id="PTHR48102:SF7">
    <property type="entry name" value="ATP-DEPENDENT CLP PROTEASE ATP-BINDING SUBUNIT CLPX-LIKE, MITOCHONDRIAL"/>
    <property type="match status" value="1"/>
</dbReference>
<dbReference type="InterPro" id="IPR019489">
    <property type="entry name" value="Clp_ATPase_C"/>
</dbReference>
<dbReference type="EMBL" id="ACVN02000140">
    <property type="protein sequence ID" value="ERK58306.1"/>
    <property type="molecule type" value="Genomic_DNA"/>
</dbReference>
<evidence type="ECO:0000313" key="8">
    <source>
        <dbReference type="EMBL" id="ERK58306.1"/>
    </source>
</evidence>
<dbReference type="CDD" id="cd19497">
    <property type="entry name" value="RecA-like_ClpX"/>
    <property type="match status" value="1"/>
</dbReference>
<keyword evidence="2" id="KW-0547">Nucleotide-binding</keyword>
<keyword evidence="8" id="KW-0645">Protease</keyword>
<sequence length="410" mass="44462">MPRIGESSDLFKCSFCGKSQKQVKKLIAGPGVYICDECIDLCNEIIEEEFSQSEETEAPSKLPKPVEIREFLDQYIIGQDDAKKALAVAVYNHYKRLNAGTGVEGAKHAASEDVELGKSNILLIGPTGCGKTYLAQTLARMLNVPFAMADATALTEAGYVGEDVENILLKLIQAADFDVKKAETGIIYIDEIDKVARKSENPSITRDVSGEGVQQALLKILEGTVASVPPQGGRKHPHQEFIQIDTTNVLFIVGGAFAGLEDIIAERVGRRSVGFTNDDVKRRPSGVDPFTGVRPEDLHAFGLIPEFIGRLPVVATVPRLDETALRRILTEPRNALVKQFTKLFELDGVCLEFAPDAIAAVAEKAIERGTGARGLRAILEETLGDVMFEVPSRDDIAQVVITGDAVRGEA</sequence>